<proteinExistence type="predicted"/>
<feature type="domain" description="4Fe-4S" evidence="5">
    <location>
        <begin position="8"/>
        <end position="71"/>
    </location>
</feature>
<dbReference type="Pfam" id="PF03599">
    <property type="entry name" value="CdhD"/>
    <property type="match status" value="1"/>
</dbReference>
<comment type="caution">
    <text evidence="6">The sequence shown here is derived from an EMBL/GenBank/DDBJ whole genome shotgun (WGS) entry which is preliminary data.</text>
</comment>
<accession>A0A9D6V7I7</accession>
<dbReference type="GO" id="GO:0051539">
    <property type="term" value="F:4 iron, 4 sulfur cluster binding"/>
    <property type="evidence" value="ECO:0007669"/>
    <property type="project" value="UniProtKB-KW"/>
</dbReference>
<evidence type="ECO:0000259" key="5">
    <source>
        <dbReference type="PROSITE" id="PS51656"/>
    </source>
</evidence>
<evidence type="ECO:0000256" key="3">
    <source>
        <dbReference type="ARBA" id="ARBA00023004"/>
    </source>
</evidence>
<dbReference type="GO" id="GO:0046872">
    <property type="term" value="F:metal ion binding"/>
    <property type="evidence" value="ECO:0007669"/>
    <property type="project" value="UniProtKB-KW"/>
</dbReference>
<dbReference type="InterPro" id="IPR007202">
    <property type="entry name" value="4Fe-4S_dom"/>
</dbReference>
<organism evidence="6 7">
    <name type="scientific">Desulfomonile tiedjei</name>
    <dbReference type="NCBI Taxonomy" id="2358"/>
    <lineage>
        <taxon>Bacteria</taxon>
        <taxon>Pseudomonadati</taxon>
        <taxon>Thermodesulfobacteriota</taxon>
        <taxon>Desulfomonilia</taxon>
        <taxon>Desulfomonilales</taxon>
        <taxon>Desulfomonilaceae</taxon>
        <taxon>Desulfomonile</taxon>
    </lineage>
</organism>
<dbReference type="AlphaFoldDB" id="A0A9D6V7I7"/>
<evidence type="ECO:0000313" key="7">
    <source>
        <dbReference type="Proteomes" id="UP000807825"/>
    </source>
</evidence>
<keyword evidence="1" id="KW-0004">4Fe-4S</keyword>
<dbReference type="Proteomes" id="UP000807825">
    <property type="component" value="Unassembled WGS sequence"/>
</dbReference>
<dbReference type="Gene3D" id="1.10.15.40">
    <property type="entry name" value="Electron transport complex subunit B, putative Fe-S cluster"/>
    <property type="match status" value="1"/>
</dbReference>
<dbReference type="InterPro" id="IPR016041">
    <property type="entry name" value="Ac-CoA_synth_d_su_TIM-brl"/>
</dbReference>
<gene>
    <name evidence="6" type="ORF">HY912_21875</name>
</gene>
<dbReference type="PROSITE" id="PS51656">
    <property type="entry name" value="4FE4S"/>
    <property type="match status" value="1"/>
</dbReference>
<reference evidence="6" key="1">
    <citation type="submission" date="2020-07" db="EMBL/GenBank/DDBJ databases">
        <title>Huge and variable diversity of episymbiotic CPR bacteria and DPANN archaea in groundwater ecosystems.</title>
        <authorList>
            <person name="He C.Y."/>
            <person name="Keren R."/>
            <person name="Whittaker M."/>
            <person name="Farag I.F."/>
            <person name="Doudna J."/>
            <person name="Cate J.H.D."/>
            <person name="Banfield J.F."/>
        </authorList>
    </citation>
    <scope>NUCLEOTIDE SEQUENCE</scope>
    <source>
        <strain evidence="6">NC_groundwater_1664_Pr3_B-0.1um_52_9</strain>
    </source>
</reference>
<sequence length="213" mass="23146">MIEQEFADIYPLTAENLAEYLPDIDCRECGFSSCIAFAEAIITAEAKVGQCSELAPEIASIIEKLSGFSPQAIPFNVMMESFSPGLIRVGDPDPSSPVIATGNFQETRRLLENILNACGINLFLLMSDTKGYSVDNAVVEKRFTPFEILKVITESEAGSFVNHRNLIIPGLARNISGQIKQSTGWQVAVGPVSGLELPLFLVKEGFANQSENI</sequence>
<dbReference type="Pfam" id="PF04060">
    <property type="entry name" value="FeS"/>
    <property type="match status" value="1"/>
</dbReference>
<evidence type="ECO:0000256" key="4">
    <source>
        <dbReference type="ARBA" id="ARBA00023014"/>
    </source>
</evidence>
<protein>
    <recommendedName>
        <fullName evidence="5">4Fe-4S domain-containing protein</fullName>
    </recommendedName>
</protein>
<evidence type="ECO:0000313" key="6">
    <source>
        <dbReference type="EMBL" id="MBI5252153.1"/>
    </source>
</evidence>
<evidence type="ECO:0000256" key="1">
    <source>
        <dbReference type="ARBA" id="ARBA00022485"/>
    </source>
</evidence>
<keyword evidence="4" id="KW-0411">Iron-sulfur</keyword>
<evidence type="ECO:0000256" key="2">
    <source>
        <dbReference type="ARBA" id="ARBA00022723"/>
    </source>
</evidence>
<keyword evidence="2" id="KW-0479">Metal-binding</keyword>
<dbReference type="EMBL" id="JACRDE010000573">
    <property type="protein sequence ID" value="MBI5252153.1"/>
    <property type="molecule type" value="Genomic_DNA"/>
</dbReference>
<name>A0A9D6V7I7_9BACT</name>
<keyword evidence="3" id="KW-0408">Iron</keyword>
<dbReference type="Gene3D" id="3.40.50.11600">
    <property type="match status" value="1"/>
</dbReference>